<evidence type="ECO:0000313" key="8">
    <source>
        <dbReference type="Proteomes" id="UP000677305"/>
    </source>
</evidence>
<keyword evidence="5" id="KW-1133">Transmembrane helix</keyword>
<evidence type="ECO:0000256" key="3">
    <source>
        <dbReference type="ARBA" id="ARBA00023315"/>
    </source>
</evidence>
<keyword evidence="5" id="KW-0472">Membrane</keyword>
<proteinExistence type="inferred from homology"/>
<keyword evidence="4" id="KW-0443">Lipid metabolism</keyword>
<dbReference type="SUPFAM" id="SSF69593">
    <property type="entry name" value="Glycerol-3-phosphate (1)-acyltransferase"/>
    <property type="match status" value="1"/>
</dbReference>
<keyword evidence="3 4" id="KW-0012">Acyltransferase</keyword>
<dbReference type="CDD" id="cd07989">
    <property type="entry name" value="LPLAT_AGPAT-like"/>
    <property type="match status" value="1"/>
</dbReference>
<gene>
    <name evidence="7" type="ORF">HYG85_08875</name>
</gene>
<dbReference type="GO" id="GO:0016020">
    <property type="term" value="C:membrane"/>
    <property type="evidence" value="ECO:0007669"/>
    <property type="project" value="InterPro"/>
</dbReference>
<comment type="catalytic activity">
    <reaction evidence="4">
        <text>a 1-acyl-sn-glycero-3-phosphate + an acyl-CoA = a 1,2-diacyl-sn-glycero-3-phosphate + CoA</text>
        <dbReference type="Rhea" id="RHEA:19709"/>
        <dbReference type="ChEBI" id="CHEBI:57287"/>
        <dbReference type="ChEBI" id="CHEBI:57970"/>
        <dbReference type="ChEBI" id="CHEBI:58342"/>
        <dbReference type="ChEBI" id="CHEBI:58608"/>
        <dbReference type="EC" id="2.3.1.51"/>
    </reaction>
</comment>
<evidence type="ECO:0000256" key="1">
    <source>
        <dbReference type="ARBA" id="ARBA00008655"/>
    </source>
</evidence>
<keyword evidence="2 4" id="KW-0808">Transferase</keyword>
<dbReference type="NCBIfam" id="TIGR00530">
    <property type="entry name" value="AGP_acyltrn"/>
    <property type="match status" value="1"/>
</dbReference>
<keyword evidence="8" id="KW-1185">Reference proteome</keyword>
<accession>A0A8J8M9T8</accession>
<feature type="domain" description="Phospholipid/glycerol acyltransferase" evidence="6">
    <location>
        <begin position="71"/>
        <end position="186"/>
    </location>
</feature>
<dbReference type="GO" id="GO:0003841">
    <property type="term" value="F:1-acylglycerol-3-phosphate O-acyltransferase activity"/>
    <property type="evidence" value="ECO:0007669"/>
    <property type="project" value="UniProtKB-UniRule"/>
</dbReference>
<feature type="transmembrane region" description="Helical" evidence="5">
    <location>
        <begin position="6"/>
        <end position="30"/>
    </location>
</feature>
<dbReference type="PANTHER" id="PTHR10434">
    <property type="entry name" value="1-ACYL-SN-GLYCEROL-3-PHOSPHATE ACYLTRANSFERASE"/>
    <property type="match status" value="1"/>
</dbReference>
<evidence type="ECO:0000259" key="6">
    <source>
        <dbReference type="SMART" id="SM00563"/>
    </source>
</evidence>
<dbReference type="InterPro" id="IPR002123">
    <property type="entry name" value="Plipid/glycerol_acylTrfase"/>
</dbReference>
<keyword evidence="5" id="KW-0812">Transmembrane</keyword>
<dbReference type="Pfam" id="PF01553">
    <property type="entry name" value="Acyltransferase"/>
    <property type="match status" value="1"/>
</dbReference>
<name>A0A8J8M9T8_9FIRM</name>
<evidence type="ECO:0000256" key="5">
    <source>
        <dbReference type="SAM" id="Phobius"/>
    </source>
</evidence>
<dbReference type="SMART" id="SM00563">
    <property type="entry name" value="PlsC"/>
    <property type="match status" value="1"/>
</dbReference>
<dbReference type="RefSeq" id="WP_212693170.1">
    <property type="nucleotide sequence ID" value="NZ_CP058561.1"/>
</dbReference>
<evidence type="ECO:0000256" key="2">
    <source>
        <dbReference type="ARBA" id="ARBA00022679"/>
    </source>
</evidence>
<comment type="similarity">
    <text evidence="1 4">Belongs to the 1-acyl-sn-glycerol-3-phosphate acyltransferase family.</text>
</comment>
<comment type="domain">
    <text evidence="4">The HXXXXD motif is essential for acyltransferase activity and may constitute the binding site for the phosphate moiety of the glycerol-3-phosphate.</text>
</comment>
<dbReference type="PANTHER" id="PTHR10434:SF11">
    <property type="entry name" value="1-ACYL-SN-GLYCEROL-3-PHOSPHATE ACYLTRANSFERASE"/>
    <property type="match status" value="1"/>
</dbReference>
<dbReference type="EMBL" id="CP058561">
    <property type="protein sequence ID" value="QUH29027.1"/>
    <property type="molecule type" value="Genomic_DNA"/>
</dbReference>
<dbReference type="Proteomes" id="UP000677305">
    <property type="component" value="Chromosome"/>
</dbReference>
<dbReference type="EC" id="2.3.1.51" evidence="4"/>
<keyword evidence="4" id="KW-1208">Phospholipid metabolism</keyword>
<sequence>MRAVIIVIFMAIYLILALPVLIIGFIAGLFSKDAQYKIGKFIVTHICRGIMFLTGSRVNITGLENIPNETVLFVGNHRSIFDVVLLIKVINRPFGFIGKKELTKVPYLNLLLKLMGGLFLDRTNFREGLKIILAGIEMLKSGLSMLIFPEGTRNKESEEPLPFKQGSLKLAEKANVPIIPFGIKGTDNIFENNNGVVVKPSKVTLNFGKPILLSELPQEDMKKSAVYVRSEILQLLSK</sequence>
<organism evidence="7 8">
    <name type="scientific">Vallitalea guaymasensis</name>
    <dbReference type="NCBI Taxonomy" id="1185412"/>
    <lineage>
        <taxon>Bacteria</taxon>
        <taxon>Bacillati</taxon>
        <taxon>Bacillota</taxon>
        <taxon>Clostridia</taxon>
        <taxon>Lachnospirales</taxon>
        <taxon>Vallitaleaceae</taxon>
        <taxon>Vallitalea</taxon>
    </lineage>
</organism>
<keyword evidence="4" id="KW-0444">Lipid biosynthesis</keyword>
<protein>
    <recommendedName>
        <fullName evidence="4">1-acyl-sn-glycerol-3-phosphate acyltransferase</fullName>
        <ecNumber evidence="4">2.3.1.51</ecNumber>
    </recommendedName>
</protein>
<dbReference type="KEGG" id="vgu:HYG85_08875"/>
<dbReference type="AlphaFoldDB" id="A0A8J8M9T8"/>
<evidence type="ECO:0000313" key="7">
    <source>
        <dbReference type="EMBL" id="QUH29027.1"/>
    </source>
</evidence>
<dbReference type="GO" id="GO:0006654">
    <property type="term" value="P:phosphatidic acid biosynthetic process"/>
    <property type="evidence" value="ECO:0007669"/>
    <property type="project" value="TreeGrafter"/>
</dbReference>
<dbReference type="InterPro" id="IPR004552">
    <property type="entry name" value="AGP_acyltrans"/>
</dbReference>
<evidence type="ECO:0000256" key="4">
    <source>
        <dbReference type="RuleBase" id="RU361267"/>
    </source>
</evidence>
<reference evidence="7 8" key="1">
    <citation type="submission" date="2020-07" db="EMBL/GenBank/DDBJ databases">
        <title>Vallitalea guaymasensis genome.</title>
        <authorList>
            <person name="Postec A."/>
        </authorList>
    </citation>
    <scope>NUCLEOTIDE SEQUENCE [LARGE SCALE GENOMIC DNA]</scope>
    <source>
        <strain evidence="7 8">Ra1766G1</strain>
    </source>
</reference>
<keyword evidence="4" id="KW-0594">Phospholipid biosynthesis</keyword>